<dbReference type="Proteomes" id="UP000324629">
    <property type="component" value="Unassembled WGS sequence"/>
</dbReference>
<sequence length="232" mass="26417">MLSLLLIHLIGYRFVESYNGGLAYLIPKDPIIYQDFDPVIQLCRGTHTQYCNAVESSGWSCTFQLLESGECAPNCKRQFTKSLIASKDLYVGLNEISCESRTEKVEQTKLFIRDRQTRLDCAAVPAVFHVHQSTEAMQFCVKHIPVRAAWLARFPQLKLIGFRDVICNSTVDYLKFDARGLLLQQAERIPSGVHLIECEDARFRIVFYQKSKNNLLIGRLVKKTICGSSTVF</sequence>
<feature type="signal peptide" evidence="1">
    <location>
        <begin position="1"/>
        <end position="17"/>
    </location>
</feature>
<dbReference type="EMBL" id="QNGE01003809">
    <property type="protein sequence ID" value="KAA3673587.1"/>
    <property type="molecule type" value="Genomic_DNA"/>
</dbReference>
<keyword evidence="1" id="KW-0732">Signal</keyword>
<proteinExistence type="predicted"/>
<name>A0A5J4NDI9_9TREM</name>
<evidence type="ECO:0000313" key="2">
    <source>
        <dbReference type="EMBL" id="KAA3673587.1"/>
    </source>
</evidence>
<organism evidence="2 3">
    <name type="scientific">Paragonimus westermani</name>
    <dbReference type="NCBI Taxonomy" id="34504"/>
    <lineage>
        <taxon>Eukaryota</taxon>
        <taxon>Metazoa</taxon>
        <taxon>Spiralia</taxon>
        <taxon>Lophotrochozoa</taxon>
        <taxon>Platyhelminthes</taxon>
        <taxon>Trematoda</taxon>
        <taxon>Digenea</taxon>
        <taxon>Plagiorchiida</taxon>
        <taxon>Troglotremata</taxon>
        <taxon>Troglotrematidae</taxon>
        <taxon>Paragonimus</taxon>
    </lineage>
</organism>
<dbReference type="AlphaFoldDB" id="A0A5J4NDI9"/>
<feature type="chain" id="PRO_5023926075" evidence="1">
    <location>
        <begin position="18"/>
        <end position="232"/>
    </location>
</feature>
<protein>
    <submittedName>
        <fullName evidence="2">Uncharacterized protein</fullName>
    </submittedName>
</protein>
<accession>A0A5J4NDI9</accession>
<gene>
    <name evidence="2" type="ORF">DEA37_0004175</name>
</gene>
<evidence type="ECO:0000313" key="3">
    <source>
        <dbReference type="Proteomes" id="UP000324629"/>
    </source>
</evidence>
<keyword evidence="3" id="KW-1185">Reference proteome</keyword>
<evidence type="ECO:0000256" key="1">
    <source>
        <dbReference type="SAM" id="SignalP"/>
    </source>
</evidence>
<reference evidence="2 3" key="1">
    <citation type="journal article" date="2019" name="Gigascience">
        <title>Whole-genome sequence of the oriental lung fluke Paragonimus westermani.</title>
        <authorList>
            <person name="Oey H."/>
            <person name="Zakrzewski M."/>
            <person name="Narain K."/>
            <person name="Devi K.R."/>
            <person name="Agatsuma T."/>
            <person name="Nawaratna S."/>
            <person name="Gobert G.N."/>
            <person name="Jones M.K."/>
            <person name="Ragan M.A."/>
            <person name="McManus D.P."/>
            <person name="Krause L."/>
        </authorList>
    </citation>
    <scope>NUCLEOTIDE SEQUENCE [LARGE SCALE GENOMIC DNA]</scope>
    <source>
        <strain evidence="2 3">IND2009</strain>
    </source>
</reference>
<comment type="caution">
    <text evidence="2">The sequence shown here is derived from an EMBL/GenBank/DDBJ whole genome shotgun (WGS) entry which is preliminary data.</text>
</comment>